<comment type="cofactor">
    <cofactor evidence="1">
        <name>Mg(2+)</name>
        <dbReference type="ChEBI" id="CHEBI:18420"/>
    </cofactor>
</comment>
<accession>A0ABT9P0H5</accession>
<keyword evidence="5" id="KW-0378">Hydrolase</keyword>
<dbReference type="Gene3D" id="3.40.50.1010">
    <property type="entry name" value="5'-nuclease"/>
    <property type="match status" value="1"/>
</dbReference>
<evidence type="ECO:0000256" key="4">
    <source>
        <dbReference type="ARBA" id="ARBA00022723"/>
    </source>
</evidence>
<sequence length="138" mass="14790">MNVGWLLDSSAIGLAHRKEVAARLRPMLRAGVLYTCPVLDLEALATAGTPAAYRSMRADRQQVYRSVPFGPAVGERALGLQSRLGRAEGGGVRPRDLLVAATALEHDLVVLHHHPAFGVIAGVSELDHRPVADLNTLE</sequence>
<dbReference type="SUPFAM" id="SSF88723">
    <property type="entry name" value="PIN domain-like"/>
    <property type="match status" value="1"/>
</dbReference>
<keyword evidence="6" id="KW-0460">Magnesium</keyword>
<dbReference type="PANTHER" id="PTHR33653">
    <property type="entry name" value="RIBONUCLEASE VAPC2"/>
    <property type="match status" value="1"/>
</dbReference>
<dbReference type="RefSeq" id="WP_307240720.1">
    <property type="nucleotide sequence ID" value="NZ_JAUSQZ010000001.1"/>
</dbReference>
<evidence type="ECO:0000259" key="8">
    <source>
        <dbReference type="Pfam" id="PF01850"/>
    </source>
</evidence>
<name>A0ABT9P0H5_9ACTN</name>
<organism evidence="9 10">
    <name type="scientific">Kineosporia succinea</name>
    <dbReference type="NCBI Taxonomy" id="84632"/>
    <lineage>
        <taxon>Bacteria</taxon>
        <taxon>Bacillati</taxon>
        <taxon>Actinomycetota</taxon>
        <taxon>Actinomycetes</taxon>
        <taxon>Kineosporiales</taxon>
        <taxon>Kineosporiaceae</taxon>
        <taxon>Kineosporia</taxon>
    </lineage>
</organism>
<evidence type="ECO:0000256" key="1">
    <source>
        <dbReference type="ARBA" id="ARBA00001946"/>
    </source>
</evidence>
<evidence type="ECO:0000256" key="6">
    <source>
        <dbReference type="ARBA" id="ARBA00022842"/>
    </source>
</evidence>
<evidence type="ECO:0000256" key="3">
    <source>
        <dbReference type="ARBA" id="ARBA00022722"/>
    </source>
</evidence>
<feature type="domain" description="PIN" evidence="8">
    <location>
        <begin position="6"/>
        <end position="112"/>
    </location>
</feature>
<proteinExistence type="inferred from homology"/>
<keyword evidence="3" id="KW-0540">Nuclease</keyword>
<evidence type="ECO:0000313" key="10">
    <source>
        <dbReference type="Proteomes" id="UP001235712"/>
    </source>
</evidence>
<protein>
    <submittedName>
        <fullName evidence="9">Nucleic acid-binding protein</fullName>
    </submittedName>
</protein>
<gene>
    <name evidence="9" type="ORF">J2S57_001926</name>
</gene>
<dbReference type="InterPro" id="IPR029060">
    <property type="entry name" value="PIN-like_dom_sf"/>
</dbReference>
<dbReference type="EMBL" id="JAUSQZ010000001">
    <property type="protein sequence ID" value="MDP9826177.1"/>
    <property type="molecule type" value="Genomic_DNA"/>
</dbReference>
<dbReference type="Pfam" id="PF01850">
    <property type="entry name" value="PIN"/>
    <property type="match status" value="1"/>
</dbReference>
<dbReference type="InterPro" id="IPR002716">
    <property type="entry name" value="PIN_dom"/>
</dbReference>
<comment type="similarity">
    <text evidence="7">Belongs to the PINc/VapC protein family.</text>
</comment>
<reference evidence="9 10" key="1">
    <citation type="submission" date="2023-07" db="EMBL/GenBank/DDBJ databases">
        <title>Sequencing the genomes of 1000 actinobacteria strains.</title>
        <authorList>
            <person name="Klenk H.-P."/>
        </authorList>
    </citation>
    <scope>NUCLEOTIDE SEQUENCE [LARGE SCALE GENOMIC DNA]</scope>
    <source>
        <strain evidence="9 10">DSM 44388</strain>
    </source>
</reference>
<keyword evidence="10" id="KW-1185">Reference proteome</keyword>
<evidence type="ECO:0000256" key="7">
    <source>
        <dbReference type="ARBA" id="ARBA00038093"/>
    </source>
</evidence>
<evidence type="ECO:0000313" key="9">
    <source>
        <dbReference type="EMBL" id="MDP9826177.1"/>
    </source>
</evidence>
<dbReference type="PANTHER" id="PTHR33653:SF1">
    <property type="entry name" value="RIBONUCLEASE VAPC2"/>
    <property type="match status" value="1"/>
</dbReference>
<evidence type="ECO:0000256" key="5">
    <source>
        <dbReference type="ARBA" id="ARBA00022801"/>
    </source>
</evidence>
<keyword evidence="2" id="KW-1277">Toxin-antitoxin system</keyword>
<keyword evidence="4" id="KW-0479">Metal-binding</keyword>
<dbReference type="Proteomes" id="UP001235712">
    <property type="component" value="Unassembled WGS sequence"/>
</dbReference>
<dbReference type="InterPro" id="IPR050556">
    <property type="entry name" value="Type_II_TA_system_RNase"/>
</dbReference>
<evidence type="ECO:0000256" key="2">
    <source>
        <dbReference type="ARBA" id="ARBA00022649"/>
    </source>
</evidence>
<comment type="caution">
    <text evidence="9">The sequence shown here is derived from an EMBL/GenBank/DDBJ whole genome shotgun (WGS) entry which is preliminary data.</text>
</comment>